<name>A0AAQ3PUH7_ANAHA</name>
<evidence type="ECO:0000256" key="2">
    <source>
        <dbReference type="SAM" id="MobiDB-lite"/>
    </source>
</evidence>
<keyword evidence="3" id="KW-0472">Membrane</keyword>
<dbReference type="GeneID" id="92740499"/>
<dbReference type="InterPro" id="IPR003790">
    <property type="entry name" value="GHL10"/>
</dbReference>
<dbReference type="Proteomes" id="UP001243496">
    <property type="component" value="Chromosome"/>
</dbReference>
<dbReference type="PANTHER" id="PTHR43405">
    <property type="entry name" value="GLYCOSYL HYDROLASE DIGH"/>
    <property type="match status" value="1"/>
</dbReference>
<evidence type="ECO:0000259" key="4">
    <source>
        <dbReference type="Pfam" id="PF02638"/>
    </source>
</evidence>
<feature type="region of interest" description="Disordered" evidence="2">
    <location>
        <begin position="66"/>
        <end position="93"/>
    </location>
</feature>
<sequence length="468" mass="54091">MSMTVLRKHVNILNGFNKVKQQTEDTSEGNMKHLKLGKIQWIALLVVSAMFVNLCSHMVLAAARDGNDPAQGTTAEATTEVTTEATTTQQEETQSVEEYKAFWFSFYDYDSYRAKYKKRTAANFRTYFTGVIKKGKSLGMNRVIVQVRPFGDAIYKSKYFPWSKYISGKQGRNPGFDPLKIMVDVAHDNDMKIEAWVNPYRVTTGSTNYKKLAKNNQARKWHAKKSTRRNVLSYGGSLYYNPSKKAVRTLITNGVKEIVQNYDVDGIHMDDYFYPSFTKRNVKKAFDAKEYKKSSYKKKKKSIYTYRRAQVNTLVKQMKKAVKSVDPNVTYGISPAGNIDNLTSKYSYYVDIYKWLNSTEYVDYICPQVYWGFKHPTAKFNKVTDRWIKAAKSKKVKLYIGIAVYRAGHNVGQNRAERKEWKRDTKVLKKQVQYARKKHVDGFAFFDYQDLKSKTSAKAVNQLKTVLK</sequence>
<feature type="compositionally biased region" description="Low complexity" evidence="2">
    <location>
        <begin position="73"/>
        <end position="93"/>
    </location>
</feature>
<evidence type="ECO:0000256" key="3">
    <source>
        <dbReference type="SAM" id="Phobius"/>
    </source>
</evidence>
<dbReference type="AlphaFoldDB" id="A0AAQ3PUH7"/>
<dbReference type="EMBL" id="CP132968">
    <property type="protein sequence ID" value="WMD17244.1"/>
    <property type="molecule type" value="Genomic_DNA"/>
</dbReference>
<evidence type="ECO:0000313" key="6">
    <source>
        <dbReference type="Proteomes" id="UP001243496"/>
    </source>
</evidence>
<dbReference type="Pfam" id="PF02638">
    <property type="entry name" value="GHL10"/>
    <property type="match status" value="1"/>
</dbReference>
<dbReference type="RefSeq" id="WP_306857703.1">
    <property type="nucleotide sequence ID" value="NZ_CP132968.1"/>
</dbReference>
<reference evidence="5" key="1">
    <citation type="submission" date="2023-08" db="EMBL/GenBank/DDBJ databases">
        <title>Complete Genome Sequences of butyrate producing Anaerostipes hadrus strains BA1 and GIF7 isolated from the terminal ileum of a healthy lean male.</title>
        <authorList>
            <person name="Low A."/>
            <person name="Sheludchenko M."/>
            <person name="Cheng H.E."/>
            <person name="Koh X.Q."/>
            <person name="Lee J."/>
        </authorList>
    </citation>
    <scope>NUCLEOTIDE SEQUENCE</scope>
    <source>
        <strain evidence="5">BA1</strain>
    </source>
</reference>
<protein>
    <submittedName>
        <fullName evidence="5">Family 10 glycosylhydrolase</fullName>
    </submittedName>
</protein>
<feature type="transmembrane region" description="Helical" evidence="3">
    <location>
        <begin position="41"/>
        <end position="63"/>
    </location>
</feature>
<feature type="domain" description="Glycosyl hydrolase-like 10" evidence="4">
    <location>
        <begin position="129"/>
        <end position="410"/>
    </location>
</feature>
<dbReference type="InterPro" id="IPR052177">
    <property type="entry name" value="Divisome_Glycosyl_Hydrolase"/>
</dbReference>
<evidence type="ECO:0000313" key="5">
    <source>
        <dbReference type="EMBL" id="WMD17244.1"/>
    </source>
</evidence>
<keyword evidence="1" id="KW-0732">Signal</keyword>
<gene>
    <name evidence="5" type="ORF">RBI15_03800</name>
</gene>
<accession>A0AAQ3PUH7</accession>
<dbReference type="SUPFAM" id="SSF51445">
    <property type="entry name" value="(Trans)glycosidases"/>
    <property type="match status" value="1"/>
</dbReference>
<keyword evidence="3" id="KW-1133">Transmembrane helix</keyword>
<evidence type="ECO:0000256" key="1">
    <source>
        <dbReference type="ARBA" id="ARBA00022729"/>
    </source>
</evidence>
<dbReference type="PANTHER" id="PTHR43405:SF1">
    <property type="entry name" value="GLYCOSYL HYDROLASE DIGH"/>
    <property type="match status" value="1"/>
</dbReference>
<dbReference type="Gene3D" id="3.20.20.80">
    <property type="entry name" value="Glycosidases"/>
    <property type="match status" value="1"/>
</dbReference>
<organism evidence="5 6">
    <name type="scientific">Anaerostipes hadrus</name>
    <dbReference type="NCBI Taxonomy" id="649756"/>
    <lineage>
        <taxon>Bacteria</taxon>
        <taxon>Bacillati</taxon>
        <taxon>Bacillota</taxon>
        <taxon>Clostridia</taxon>
        <taxon>Lachnospirales</taxon>
        <taxon>Lachnospiraceae</taxon>
        <taxon>Anaerostipes</taxon>
    </lineage>
</organism>
<keyword evidence="3" id="KW-0812">Transmembrane</keyword>
<dbReference type="InterPro" id="IPR017853">
    <property type="entry name" value="GH"/>
</dbReference>
<proteinExistence type="predicted"/>